<evidence type="ECO:0000313" key="10">
    <source>
        <dbReference type="Proteomes" id="UP000838672"/>
    </source>
</evidence>
<evidence type="ECO:0000259" key="8">
    <source>
        <dbReference type="PROSITE" id="PS51762"/>
    </source>
</evidence>
<gene>
    <name evidence="9" type="primary">bglBB</name>
    <name evidence="9" type="ORF">VST7929_01468</name>
</gene>
<dbReference type="RefSeq" id="WP_237466034.1">
    <property type="nucleotide sequence ID" value="NZ_CAKLDI010000001.1"/>
</dbReference>
<name>A0ABN8DTD8_9VIBR</name>
<evidence type="ECO:0000256" key="6">
    <source>
        <dbReference type="ARBA" id="ARBA00029771"/>
    </source>
</evidence>
<comment type="similarity">
    <text evidence="1">Belongs to the glycosyl hydrolase 16 family.</text>
</comment>
<evidence type="ECO:0000256" key="7">
    <source>
        <dbReference type="ARBA" id="ARBA00031665"/>
    </source>
</evidence>
<feature type="domain" description="GH16" evidence="8">
    <location>
        <begin position="26"/>
        <end position="247"/>
    </location>
</feature>
<keyword evidence="10" id="KW-1185">Reference proteome</keyword>
<dbReference type="InterPro" id="IPR008264">
    <property type="entry name" value="Beta_glucanase"/>
</dbReference>
<comment type="caution">
    <text evidence="9">The sequence shown here is derived from an EMBL/GenBank/DDBJ whole genome shotgun (WGS) entry which is preliminary data.</text>
</comment>
<sequence length="254" mass="29325">MHPILSIFAITALSTLATTSHAKKVNDSLDAFAPETWEIADGWHNGYPFLSDWRHDRVTFSDQSMQIQLRQNHDGSWSSGEVRSKDYFGNGCFQVEIKPVRADGVVSAFFLFAGHFDQDRKSNGIHNEIDIEFLGMNTNLVQFNYWTNDDGYENAHEHLHYLNFDAADDFHHYAIEWSDRAIKWFIDGELVHQINDSASDPIPSSKETRFKVMTNVWAAHPDLSNWTGSFDSQTHQSYQAEYKNYQYNPGKCRF</sequence>
<evidence type="ECO:0000256" key="3">
    <source>
        <dbReference type="ARBA" id="ARBA00022801"/>
    </source>
</evidence>
<dbReference type="PANTHER" id="PTHR31062">
    <property type="entry name" value="XYLOGLUCAN ENDOTRANSGLUCOSYLASE/HYDROLASE PROTEIN 8-RELATED"/>
    <property type="match status" value="1"/>
</dbReference>
<dbReference type="EMBL" id="CAKLDI010000001">
    <property type="protein sequence ID" value="CAH0533598.1"/>
    <property type="molecule type" value="Genomic_DNA"/>
</dbReference>
<evidence type="ECO:0000256" key="5">
    <source>
        <dbReference type="ARBA" id="ARBA00029722"/>
    </source>
</evidence>
<evidence type="ECO:0000256" key="4">
    <source>
        <dbReference type="ARBA" id="ARBA00023295"/>
    </source>
</evidence>
<dbReference type="GO" id="GO:0042972">
    <property type="term" value="F:licheninase activity"/>
    <property type="evidence" value="ECO:0007669"/>
    <property type="project" value="UniProtKB-EC"/>
</dbReference>
<dbReference type="SUPFAM" id="SSF49899">
    <property type="entry name" value="Concanavalin A-like lectins/glucanases"/>
    <property type="match status" value="1"/>
</dbReference>
<dbReference type="Proteomes" id="UP000838672">
    <property type="component" value="Unassembled WGS sequence"/>
</dbReference>
<dbReference type="InterPro" id="IPR013320">
    <property type="entry name" value="ConA-like_dom_sf"/>
</dbReference>
<protein>
    <recommendedName>
        <fullName evidence="2">Beta-glucanase</fullName>
    </recommendedName>
    <alternativeName>
        <fullName evidence="7">1,3-1,4-beta-D-glucan 4-glucanohydrolase</fullName>
    </alternativeName>
    <alternativeName>
        <fullName evidence="6">Endo-beta-1,3-1,4 glucanase</fullName>
    </alternativeName>
    <alternativeName>
        <fullName evidence="5">Lichenase</fullName>
    </alternativeName>
</protein>
<evidence type="ECO:0000256" key="1">
    <source>
        <dbReference type="ARBA" id="ARBA00006865"/>
    </source>
</evidence>
<dbReference type="InterPro" id="IPR000757">
    <property type="entry name" value="Beta-glucanase-like"/>
</dbReference>
<accession>A0ABN8DTD8</accession>
<proteinExistence type="inferred from homology"/>
<organism evidence="9 10">
    <name type="scientific">Vibrio stylophorae</name>
    <dbReference type="NCBI Taxonomy" id="659351"/>
    <lineage>
        <taxon>Bacteria</taxon>
        <taxon>Pseudomonadati</taxon>
        <taxon>Pseudomonadota</taxon>
        <taxon>Gammaproteobacteria</taxon>
        <taxon>Vibrionales</taxon>
        <taxon>Vibrionaceae</taxon>
        <taxon>Vibrio</taxon>
    </lineage>
</organism>
<evidence type="ECO:0000313" key="9">
    <source>
        <dbReference type="EMBL" id="CAH0533598.1"/>
    </source>
</evidence>
<dbReference type="PRINTS" id="PR00737">
    <property type="entry name" value="GLHYDRLASE16"/>
</dbReference>
<keyword evidence="3 9" id="KW-0378">Hydrolase</keyword>
<dbReference type="Pfam" id="PF00722">
    <property type="entry name" value="Glyco_hydro_16"/>
    <property type="match status" value="1"/>
</dbReference>
<dbReference type="PROSITE" id="PS51762">
    <property type="entry name" value="GH16_2"/>
    <property type="match status" value="1"/>
</dbReference>
<dbReference type="InterPro" id="IPR044791">
    <property type="entry name" value="Beta-glucanase/XTH"/>
</dbReference>
<reference evidence="9" key="1">
    <citation type="submission" date="2021-11" db="EMBL/GenBank/DDBJ databases">
        <authorList>
            <person name="Rodrigo-Torres L."/>
            <person name="Arahal R. D."/>
            <person name="Lucena T."/>
        </authorList>
    </citation>
    <scope>NUCLEOTIDE SEQUENCE</scope>
    <source>
        <strain evidence="9">CECT 7929</strain>
    </source>
</reference>
<dbReference type="Gene3D" id="2.60.120.200">
    <property type="match status" value="1"/>
</dbReference>
<keyword evidence="4 9" id="KW-0326">Glycosidase</keyword>
<evidence type="ECO:0000256" key="2">
    <source>
        <dbReference type="ARBA" id="ARBA00014569"/>
    </source>
</evidence>